<keyword evidence="3" id="KW-1185">Reference proteome</keyword>
<evidence type="ECO:0000313" key="3">
    <source>
        <dbReference type="Proteomes" id="UP000316882"/>
    </source>
</evidence>
<comment type="caution">
    <text evidence="2">The sequence shown here is derived from an EMBL/GenBank/DDBJ whole genome shotgun (WGS) entry which is preliminary data.</text>
</comment>
<evidence type="ECO:0000313" key="2">
    <source>
        <dbReference type="EMBL" id="GEB35290.1"/>
    </source>
</evidence>
<dbReference type="AlphaFoldDB" id="A0A4Y3PLB6"/>
<sequence>MIHDRQLTISSAGSRKATHWPAQTIYWSELVERLRVAVRGTETLAQYLQLPKSKQDDLKDVGGFVAGTLAGNRRKGNNVTGRDVITLDLDNIPAGSTADVLRRLDGLGCSYAVYSTRKHEEAKPRLRVLAPLNRTVTADEYEPLARKLGSIIGIELCDPTTFQGVRLMYWPSCCSDSRFVFQYGDKPFLDADGLLALYADWRNVAEWPQVPGAQQAHVRLAAKQGDPTEKQGVVGAFCRQYDVYRAIEVFLPGVYAPTDDSGRLTYVGGSTTGGAILYDDGAFLFSHHATDPVGGRLVNAFDLVRLHKFGEMDDDATPGTPTNRLPSFTAMCGFALQDAGVAALLNQERYEKAIQDFGNLPATEEETVNWISKLQVSATTGMPAKTTDNILIILEHDPLLKGKLAFDEFANRGAVLGPLPWNSNQERRGWSDVDDAGLRHYLERTYGITGKERVFDAVALYAHRHTFNEVRDWLESLKWDGVKRLDTLLCDYLGAADSTYVRAVSRKSLVAAVARAMNPGCKYDQMPILAGPQGLGKSTFLRLLGRRWYSDSLQTFEGKEASEMIQGIWINEIGELTGMSKSESNAVKQFLSRTEDIYREPFGRRTKAFPRRCVFFGTTNDSEFLKDKTGNRRFWPVDVGVQPVKKSVFNDLEDEIPQIYAEAFVYWQLGEALYLTGEAEAEAKQQQEAHQESNAKEGVIREFAERRVPIGWEKRSLSERRLYWSGEFGRSDEGTVERDRICAAEVWSECLGGDIKFMRRSDTLEINAILASLPGWKRYGSSFRFGPYGQQKGFVKVSTYRNSVNFLCQPCKPTKIRKLTT</sequence>
<name>A0A4Y3PLB6_BREPA</name>
<dbReference type="SUPFAM" id="SSF52540">
    <property type="entry name" value="P-loop containing nucleoside triphosphate hydrolases"/>
    <property type="match status" value="1"/>
</dbReference>
<dbReference type="InterPro" id="IPR007936">
    <property type="entry name" value="VapE-like_dom"/>
</dbReference>
<dbReference type="EMBL" id="BJMH01000037">
    <property type="protein sequence ID" value="GEB35290.1"/>
    <property type="molecule type" value="Genomic_DNA"/>
</dbReference>
<dbReference type="PANTHER" id="PTHR34985:SF1">
    <property type="entry name" value="SLR0554 PROTEIN"/>
    <property type="match status" value="1"/>
</dbReference>
<protein>
    <recommendedName>
        <fullName evidence="1">Virulence-associated protein E-like domain-containing protein</fullName>
    </recommendedName>
</protein>
<gene>
    <name evidence="2" type="ORF">BPA01_48700</name>
</gene>
<feature type="domain" description="Virulence-associated protein E-like" evidence="1">
    <location>
        <begin position="474"/>
        <end position="691"/>
    </location>
</feature>
<organism evidence="2 3">
    <name type="scientific">Brevibacillus parabrevis</name>
    <dbReference type="NCBI Taxonomy" id="54914"/>
    <lineage>
        <taxon>Bacteria</taxon>
        <taxon>Bacillati</taxon>
        <taxon>Bacillota</taxon>
        <taxon>Bacilli</taxon>
        <taxon>Bacillales</taxon>
        <taxon>Paenibacillaceae</taxon>
        <taxon>Brevibacillus</taxon>
    </lineage>
</organism>
<dbReference type="PANTHER" id="PTHR34985">
    <property type="entry name" value="SLR0554 PROTEIN"/>
    <property type="match status" value="1"/>
</dbReference>
<proteinExistence type="predicted"/>
<dbReference type="Proteomes" id="UP000316882">
    <property type="component" value="Unassembled WGS sequence"/>
</dbReference>
<evidence type="ECO:0000259" key="1">
    <source>
        <dbReference type="Pfam" id="PF05272"/>
    </source>
</evidence>
<accession>A0A4Y3PLB6</accession>
<dbReference type="RefSeq" id="WP_122965306.1">
    <property type="nucleotide sequence ID" value="NZ_BJMH01000037.1"/>
</dbReference>
<reference evidence="2 3" key="1">
    <citation type="submission" date="2019-06" db="EMBL/GenBank/DDBJ databases">
        <title>Whole genome shotgun sequence of Brevibacillus parabrevis NBRC 12334.</title>
        <authorList>
            <person name="Hosoyama A."/>
            <person name="Uohara A."/>
            <person name="Ohji S."/>
            <person name="Ichikawa N."/>
        </authorList>
    </citation>
    <scope>NUCLEOTIDE SEQUENCE [LARGE SCALE GENOMIC DNA]</scope>
    <source>
        <strain evidence="2 3">NBRC 12334</strain>
    </source>
</reference>
<dbReference type="Pfam" id="PF05272">
    <property type="entry name" value="VapE-like_dom"/>
    <property type="match status" value="1"/>
</dbReference>
<dbReference type="InterPro" id="IPR027417">
    <property type="entry name" value="P-loop_NTPase"/>
</dbReference>